<evidence type="ECO:0000313" key="2">
    <source>
        <dbReference type="EnsemblMetazoa" id="ACUA017419-PA"/>
    </source>
</evidence>
<dbReference type="Proteomes" id="UP000075883">
    <property type="component" value="Unassembled WGS sequence"/>
</dbReference>
<protein>
    <submittedName>
        <fullName evidence="2">Uncharacterized protein</fullName>
    </submittedName>
</protein>
<dbReference type="VEuPathDB" id="VectorBase:ACUA017419"/>
<organism evidence="2 3">
    <name type="scientific">Anopheles culicifacies</name>
    <dbReference type="NCBI Taxonomy" id="139723"/>
    <lineage>
        <taxon>Eukaryota</taxon>
        <taxon>Metazoa</taxon>
        <taxon>Ecdysozoa</taxon>
        <taxon>Arthropoda</taxon>
        <taxon>Hexapoda</taxon>
        <taxon>Insecta</taxon>
        <taxon>Pterygota</taxon>
        <taxon>Neoptera</taxon>
        <taxon>Endopterygota</taxon>
        <taxon>Diptera</taxon>
        <taxon>Nematocera</taxon>
        <taxon>Culicoidea</taxon>
        <taxon>Culicidae</taxon>
        <taxon>Anophelinae</taxon>
        <taxon>Anopheles</taxon>
        <taxon>culicifacies species complex</taxon>
    </lineage>
</organism>
<proteinExistence type="predicted"/>
<keyword evidence="3" id="KW-1185">Reference proteome</keyword>
<dbReference type="STRING" id="139723.A0A182MG13"/>
<accession>A0A182MG13</accession>
<dbReference type="EnsemblMetazoa" id="ACUA017419-RA">
    <property type="protein sequence ID" value="ACUA017419-PA"/>
    <property type="gene ID" value="ACUA017419"/>
</dbReference>
<evidence type="ECO:0000313" key="3">
    <source>
        <dbReference type="Proteomes" id="UP000075883"/>
    </source>
</evidence>
<reference evidence="3" key="1">
    <citation type="submission" date="2013-09" db="EMBL/GenBank/DDBJ databases">
        <title>The Genome Sequence of Anopheles culicifacies species A.</title>
        <authorList>
            <consortium name="The Broad Institute Genomics Platform"/>
            <person name="Neafsey D.E."/>
            <person name="Besansky N."/>
            <person name="Howell P."/>
            <person name="Walton C."/>
            <person name="Young S.K."/>
            <person name="Zeng Q."/>
            <person name="Gargeya S."/>
            <person name="Fitzgerald M."/>
            <person name="Haas B."/>
            <person name="Abouelleil A."/>
            <person name="Allen A.W."/>
            <person name="Alvarado L."/>
            <person name="Arachchi H.M."/>
            <person name="Berlin A.M."/>
            <person name="Chapman S.B."/>
            <person name="Gainer-Dewar J."/>
            <person name="Goldberg J."/>
            <person name="Griggs A."/>
            <person name="Gujja S."/>
            <person name="Hansen M."/>
            <person name="Howarth C."/>
            <person name="Imamovic A."/>
            <person name="Ireland A."/>
            <person name="Larimer J."/>
            <person name="McCowan C."/>
            <person name="Murphy C."/>
            <person name="Pearson M."/>
            <person name="Poon T.W."/>
            <person name="Priest M."/>
            <person name="Roberts A."/>
            <person name="Saif S."/>
            <person name="Shea T."/>
            <person name="Sisk P."/>
            <person name="Sykes S."/>
            <person name="Wortman J."/>
            <person name="Nusbaum C."/>
            <person name="Birren B."/>
        </authorList>
    </citation>
    <scope>NUCLEOTIDE SEQUENCE [LARGE SCALE GENOMIC DNA]</scope>
    <source>
        <strain evidence="3">A-37</strain>
    </source>
</reference>
<evidence type="ECO:0000256" key="1">
    <source>
        <dbReference type="SAM" id="MobiDB-lite"/>
    </source>
</evidence>
<feature type="region of interest" description="Disordered" evidence="1">
    <location>
        <begin position="63"/>
        <end position="84"/>
    </location>
</feature>
<reference evidence="2" key="2">
    <citation type="submission" date="2020-05" db="UniProtKB">
        <authorList>
            <consortium name="EnsemblMetazoa"/>
        </authorList>
    </citation>
    <scope>IDENTIFICATION</scope>
    <source>
        <strain evidence="2">A-37</strain>
    </source>
</reference>
<dbReference type="AlphaFoldDB" id="A0A182MG13"/>
<name>A0A182MG13_9DIPT</name>
<dbReference type="EMBL" id="AXCM01004336">
    <property type="status" value="NOT_ANNOTATED_CDS"/>
    <property type="molecule type" value="Genomic_DNA"/>
</dbReference>
<feature type="region of interest" description="Disordered" evidence="1">
    <location>
        <begin position="1"/>
        <end position="45"/>
    </location>
</feature>
<feature type="compositionally biased region" description="Polar residues" evidence="1">
    <location>
        <begin position="63"/>
        <end position="81"/>
    </location>
</feature>
<sequence length="254" mass="27257">MYRTLSQPRPGSSHTSSNKLYTVRFGSNGPNGASHLSADVGDDAPPEHRSLIIAYEATQRNKTNGVRCSGEKNNVQQNPTLPTGRVSETDLEVIEATGRSPAEDSGLGLASTMPDIRNRYTVTFANLRTGHQCGGGSGNFQQMPPAPLPYRPMSAGPILHHHASSRHLNASLADIPHNPLTVTPNRLNFAGGPSAAHGIGAIGGLHHLNRHKISSSSSDVVKQLKNKFEFVIFLYHALLCGTVSLQYDSAPKRL</sequence>
<feature type="compositionally biased region" description="Polar residues" evidence="1">
    <location>
        <begin position="1"/>
        <end position="20"/>
    </location>
</feature>